<dbReference type="RefSeq" id="WP_209455989.1">
    <property type="nucleotide sequence ID" value="NZ_BAAACS010000012.1"/>
</dbReference>
<evidence type="ECO:0000313" key="5">
    <source>
        <dbReference type="Proteomes" id="UP000767291"/>
    </source>
</evidence>
<evidence type="ECO:0000313" key="4">
    <source>
        <dbReference type="EMBL" id="MBP1854478.1"/>
    </source>
</evidence>
<dbReference type="PROSITE" id="PS51677">
    <property type="entry name" value="NODB"/>
    <property type="match status" value="1"/>
</dbReference>
<keyword evidence="2" id="KW-0378">Hydrolase</keyword>
<dbReference type="InterPro" id="IPR002509">
    <property type="entry name" value="NODB_dom"/>
</dbReference>
<organism evidence="4 5">
    <name type="scientific">Metaclostridioides mangenotii</name>
    <dbReference type="NCBI Taxonomy" id="1540"/>
    <lineage>
        <taxon>Bacteria</taxon>
        <taxon>Bacillati</taxon>
        <taxon>Bacillota</taxon>
        <taxon>Clostridia</taxon>
        <taxon>Peptostreptococcales</taxon>
        <taxon>Peptostreptococcaceae</taxon>
        <taxon>Metaclostridioides</taxon>
    </lineage>
</organism>
<dbReference type="SUPFAM" id="SSF88713">
    <property type="entry name" value="Glycoside hydrolase/deacetylase"/>
    <property type="match status" value="1"/>
</dbReference>
<evidence type="ECO:0000259" key="3">
    <source>
        <dbReference type="PROSITE" id="PS51677"/>
    </source>
</evidence>
<protein>
    <submittedName>
        <fullName evidence="4">Peptidoglycan/xylan/chitin deacetylase (PgdA/CDA1 family)</fullName>
    </submittedName>
</protein>
<keyword evidence="1" id="KW-0479">Metal-binding</keyword>
<dbReference type="EMBL" id="JAGGJX010000001">
    <property type="protein sequence ID" value="MBP1854478.1"/>
    <property type="molecule type" value="Genomic_DNA"/>
</dbReference>
<dbReference type="PANTHER" id="PTHR10587:SF133">
    <property type="entry name" value="CHITIN DEACETYLASE 1-RELATED"/>
    <property type="match status" value="1"/>
</dbReference>
<comment type="caution">
    <text evidence="4">The sequence shown here is derived from an EMBL/GenBank/DDBJ whole genome shotgun (WGS) entry which is preliminary data.</text>
</comment>
<accession>A0ABS4E954</accession>
<keyword evidence="5" id="KW-1185">Reference proteome</keyword>
<evidence type="ECO:0000256" key="1">
    <source>
        <dbReference type="ARBA" id="ARBA00022723"/>
    </source>
</evidence>
<dbReference type="Gene3D" id="3.20.20.370">
    <property type="entry name" value="Glycoside hydrolase/deacetylase"/>
    <property type="match status" value="1"/>
</dbReference>
<dbReference type="InterPro" id="IPR050248">
    <property type="entry name" value="Polysacc_deacetylase_ArnD"/>
</dbReference>
<dbReference type="Pfam" id="PF01522">
    <property type="entry name" value="Polysacc_deac_1"/>
    <property type="match status" value="1"/>
</dbReference>
<sequence length="248" mass="28068">MMMVVLTKKKLKKIITIILALVLAIAGGVFLLNKDSKTVFRFLDLNAPYERGNKKDSGYVALTCNIDLGWETEYIEGILEVLKKEDVKITFNVTGKWAEKNKEELLKIKKAGHEIGNHGYEHLNYSTLSYEDNLKQISTSKKIIEGIIGEETKFFQAPAGSFGDETVKAAKKLNYIPFKWDADTIDWKYREQPDIIVDRIKGKDLKDGSIILMHPTKATTQCIDDIIKIVKDKGLKPGRLGDVFKTEV</sequence>
<reference evidence="4 5" key="1">
    <citation type="submission" date="2021-03" db="EMBL/GenBank/DDBJ databases">
        <title>Genomic Encyclopedia of Type Strains, Phase IV (KMG-IV): sequencing the most valuable type-strain genomes for metagenomic binning, comparative biology and taxonomic classification.</title>
        <authorList>
            <person name="Goeker M."/>
        </authorList>
    </citation>
    <scope>NUCLEOTIDE SEQUENCE [LARGE SCALE GENOMIC DNA]</scope>
    <source>
        <strain evidence="4 5">DSM 1289</strain>
    </source>
</reference>
<proteinExistence type="predicted"/>
<feature type="domain" description="NodB homology" evidence="3">
    <location>
        <begin position="58"/>
        <end position="238"/>
    </location>
</feature>
<dbReference type="InterPro" id="IPR011330">
    <property type="entry name" value="Glyco_hydro/deAcase_b/a-brl"/>
</dbReference>
<gene>
    <name evidence="4" type="ORF">J2Z43_000868</name>
</gene>
<evidence type="ECO:0000256" key="2">
    <source>
        <dbReference type="ARBA" id="ARBA00022801"/>
    </source>
</evidence>
<dbReference type="Proteomes" id="UP000767291">
    <property type="component" value="Unassembled WGS sequence"/>
</dbReference>
<name>A0ABS4E954_9FIRM</name>
<dbReference type="PANTHER" id="PTHR10587">
    <property type="entry name" value="GLYCOSYL TRANSFERASE-RELATED"/>
    <property type="match status" value="1"/>
</dbReference>